<sequence>MKKFNVIALANTFAVIDVVLHLFFHVWIWMNPNSYEWVMNLFVAGLRLEVTGFDSSFQHIISGTILEASVFWLLGAAVALIYNKFSKE</sequence>
<evidence type="ECO:0000313" key="2">
    <source>
        <dbReference type="EMBL" id="OHA68236.1"/>
    </source>
</evidence>
<feature type="transmembrane region" description="Helical" evidence="1">
    <location>
        <begin position="60"/>
        <end position="82"/>
    </location>
</feature>
<proteinExistence type="predicted"/>
<gene>
    <name evidence="2" type="ORF">A3J68_01195</name>
</gene>
<dbReference type="Proteomes" id="UP000178529">
    <property type="component" value="Unassembled WGS sequence"/>
</dbReference>
<dbReference type="AlphaFoldDB" id="A0A1G2R5X2"/>
<reference evidence="2 3" key="1">
    <citation type="journal article" date="2016" name="Nat. Commun.">
        <title>Thousands of microbial genomes shed light on interconnected biogeochemical processes in an aquifer system.</title>
        <authorList>
            <person name="Anantharaman K."/>
            <person name="Brown C.T."/>
            <person name="Hug L.A."/>
            <person name="Sharon I."/>
            <person name="Castelle C.J."/>
            <person name="Probst A.J."/>
            <person name="Thomas B.C."/>
            <person name="Singh A."/>
            <person name="Wilkins M.J."/>
            <person name="Karaoz U."/>
            <person name="Brodie E.L."/>
            <person name="Williams K.H."/>
            <person name="Hubbard S.S."/>
            <person name="Banfield J.F."/>
        </authorList>
    </citation>
    <scope>NUCLEOTIDE SEQUENCE [LARGE SCALE GENOMIC DNA]</scope>
</reference>
<accession>A0A1G2R5X2</accession>
<dbReference type="EMBL" id="MHTY01000028">
    <property type="protein sequence ID" value="OHA68236.1"/>
    <property type="molecule type" value="Genomic_DNA"/>
</dbReference>
<evidence type="ECO:0000256" key="1">
    <source>
        <dbReference type="SAM" id="Phobius"/>
    </source>
</evidence>
<protein>
    <submittedName>
        <fullName evidence="2">Uncharacterized protein</fullName>
    </submittedName>
</protein>
<name>A0A1G2R5X2_9BACT</name>
<organism evidence="2 3">
    <name type="scientific">Candidatus Wildermuthbacteria bacterium RIFCSPHIGHO2_02_FULL_48_16</name>
    <dbReference type="NCBI Taxonomy" id="1802453"/>
    <lineage>
        <taxon>Bacteria</taxon>
        <taxon>Candidatus Wildermuthiibacteriota</taxon>
    </lineage>
</organism>
<keyword evidence="1" id="KW-0812">Transmembrane</keyword>
<comment type="caution">
    <text evidence="2">The sequence shown here is derived from an EMBL/GenBank/DDBJ whole genome shotgun (WGS) entry which is preliminary data.</text>
</comment>
<evidence type="ECO:0000313" key="3">
    <source>
        <dbReference type="Proteomes" id="UP000178529"/>
    </source>
</evidence>
<keyword evidence="1" id="KW-1133">Transmembrane helix</keyword>
<keyword evidence="1" id="KW-0472">Membrane</keyword>
<feature type="transmembrane region" description="Helical" evidence="1">
    <location>
        <begin position="7"/>
        <end position="30"/>
    </location>
</feature>